<dbReference type="GO" id="GO:0003723">
    <property type="term" value="F:RNA binding"/>
    <property type="evidence" value="ECO:0007669"/>
    <property type="project" value="UniProtKB-UniRule"/>
</dbReference>
<gene>
    <name evidence="4" type="ORF">ECPE_LOCUS11299</name>
</gene>
<protein>
    <submittedName>
        <fullName evidence="6">RRM domain-containing protein</fullName>
    </submittedName>
</protein>
<feature type="region of interest" description="Disordered" evidence="2">
    <location>
        <begin position="295"/>
        <end position="378"/>
    </location>
</feature>
<feature type="region of interest" description="Disordered" evidence="2">
    <location>
        <begin position="1"/>
        <end position="186"/>
    </location>
</feature>
<dbReference type="InterPro" id="IPR035979">
    <property type="entry name" value="RBD_domain_sf"/>
</dbReference>
<evidence type="ECO:0000256" key="2">
    <source>
        <dbReference type="SAM" id="MobiDB-lite"/>
    </source>
</evidence>
<evidence type="ECO:0000313" key="4">
    <source>
        <dbReference type="EMBL" id="VDP88313.1"/>
    </source>
</evidence>
<dbReference type="CDD" id="cd12432">
    <property type="entry name" value="RRM_ACINU"/>
    <property type="match status" value="1"/>
</dbReference>
<dbReference type="InterPro" id="IPR034257">
    <property type="entry name" value="Acinus_RRM"/>
</dbReference>
<dbReference type="GO" id="GO:0008380">
    <property type="term" value="P:RNA splicing"/>
    <property type="evidence" value="ECO:0007669"/>
    <property type="project" value="TreeGrafter"/>
</dbReference>
<evidence type="ECO:0000259" key="3">
    <source>
        <dbReference type="PROSITE" id="PS50102"/>
    </source>
</evidence>
<dbReference type="InterPro" id="IPR032552">
    <property type="entry name" value="RSB_motif"/>
</dbReference>
<evidence type="ECO:0000313" key="5">
    <source>
        <dbReference type="Proteomes" id="UP000272942"/>
    </source>
</evidence>
<dbReference type="GO" id="GO:0071011">
    <property type="term" value="C:precatalytic spliceosome"/>
    <property type="evidence" value="ECO:0007669"/>
    <property type="project" value="TreeGrafter"/>
</dbReference>
<feature type="compositionally biased region" description="Polar residues" evidence="2">
    <location>
        <begin position="126"/>
        <end position="153"/>
    </location>
</feature>
<accession>A0A183AWG4</accession>
<feature type="region of interest" description="Disordered" evidence="2">
    <location>
        <begin position="403"/>
        <end position="423"/>
    </location>
</feature>
<reference evidence="6" key="1">
    <citation type="submission" date="2016-06" db="UniProtKB">
        <authorList>
            <consortium name="WormBaseParasite"/>
        </authorList>
    </citation>
    <scope>IDENTIFICATION</scope>
</reference>
<feature type="compositionally biased region" description="Basic and acidic residues" evidence="2">
    <location>
        <begin position="332"/>
        <end position="359"/>
    </location>
</feature>
<dbReference type="WBParaSite" id="ECPE_0001133401-mRNA-1">
    <property type="protein sequence ID" value="ECPE_0001133401-mRNA-1"/>
    <property type="gene ID" value="ECPE_0001133401"/>
</dbReference>
<organism evidence="6">
    <name type="scientific">Echinostoma caproni</name>
    <dbReference type="NCBI Taxonomy" id="27848"/>
    <lineage>
        <taxon>Eukaryota</taxon>
        <taxon>Metazoa</taxon>
        <taxon>Spiralia</taxon>
        <taxon>Lophotrochozoa</taxon>
        <taxon>Platyhelminthes</taxon>
        <taxon>Trematoda</taxon>
        <taxon>Digenea</taxon>
        <taxon>Plagiorchiida</taxon>
        <taxon>Echinostomata</taxon>
        <taxon>Echinostomatoidea</taxon>
        <taxon>Echinostomatidae</taxon>
        <taxon>Echinostoma</taxon>
    </lineage>
</organism>
<keyword evidence="1" id="KW-0694">RNA-binding</keyword>
<evidence type="ECO:0000313" key="6">
    <source>
        <dbReference type="WBParaSite" id="ECPE_0001133401-mRNA-1"/>
    </source>
</evidence>
<dbReference type="Gene3D" id="3.30.70.330">
    <property type="match status" value="1"/>
</dbReference>
<dbReference type="InterPro" id="IPR052793">
    <property type="entry name" value="EJC-associated_protein"/>
</dbReference>
<feature type="compositionally biased region" description="Polar residues" evidence="2">
    <location>
        <begin position="160"/>
        <end position="176"/>
    </location>
</feature>
<dbReference type="Pfam" id="PF16294">
    <property type="entry name" value="RSB_motif"/>
    <property type="match status" value="1"/>
</dbReference>
<dbReference type="PANTHER" id="PTHR46589">
    <property type="entry name" value="APOPTOTIC CHROMATIN CONDENSATION INDUCER IN THE NUCLEUS"/>
    <property type="match status" value="1"/>
</dbReference>
<dbReference type="InterPro" id="IPR012677">
    <property type="entry name" value="Nucleotide-bd_a/b_plait_sf"/>
</dbReference>
<proteinExistence type="predicted"/>
<dbReference type="GO" id="GO:0061574">
    <property type="term" value="C:ASAP complex"/>
    <property type="evidence" value="ECO:0007669"/>
    <property type="project" value="TreeGrafter"/>
</dbReference>
<dbReference type="AlphaFoldDB" id="A0A183AWG4"/>
<feature type="compositionally biased region" description="Polar residues" evidence="2">
    <location>
        <begin position="18"/>
        <end position="27"/>
    </location>
</feature>
<sequence>MRDHKPKASTDKAYRGSSRLSSDNIDSPTGKIHSEHKGPVSHRRRQWGSQSGDRINSTVPIISSDSLEKLVPTLTTGTDKKTHTLSSKSEAPSSDIDPTIASEDPDMTDQHIESEQTVSEALVESPNASPHSGSLNLDKNSVSRESLNGSSTTDQKHNDISTPTSATKVTAHTKSSSGKRKGPKETKAVGYLIEAPERINPFSPAKHRPTNIIYIRSLVRPFTADQLRQMISERFGPVCDLWLDRIKSSSLVRLESVETATRCREGLDGCRWPSMNPHTLHCDFGNDELFKWMQEHGNSGEKSPPKHLVLGEKTPETVEPENTSTRAASSRKRSDGDTKARNDSKPTTHRQEKSDRTDKGSQPAPKEPTVSESKRRCEEPAKLLDDLFRKTTATPCIYWLPLPEDLVSDDDDDETVHCSKNLS</sequence>
<dbReference type="Proteomes" id="UP000272942">
    <property type="component" value="Unassembled WGS sequence"/>
</dbReference>
<dbReference type="EMBL" id="UZAN01050563">
    <property type="protein sequence ID" value="VDP88313.1"/>
    <property type="molecule type" value="Genomic_DNA"/>
</dbReference>
<dbReference type="OrthoDB" id="5348404at2759"/>
<reference evidence="4 5" key="2">
    <citation type="submission" date="2018-11" db="EMBL/GenBank/DDBJ databases">
        <authorList>
            <consortium name="Pathogen Informatics"/>
        </authorList>
    </citation>
    <scope>NUCLEOTIDE SEQUENCE [LARGE SCALE GENOMIC DNA]</scope>
    <source>
        <strain evidence="4 5">Egypt</strain>
    </source>
</reference>
<feature type="compositionally biased region" description="Basic and acidic residues" evidence="2">
    <location>
        <begin position="1"/>
        <end position="14"/>
    </location>
</feature>
<dbReference type="InterPro" id="IPR000504">
    <property type="entry name" value="RRM_dom"/>
</dbReference>
<name>A0A183AWG4_9TREM</name>
<keyword evidence="5" id="KW-1185">Reference proteome</keyword>
<feature type="domain" description="RRM" evidence="3">
    <location>
        <begin position="211"/>
        <end position="287"/>
    </location>
</feature>
<evidence type="ECO:0000256" key="1">
    <source>
        <dbReference type="PROSITE-ProRule" id="PRU00176"/>
    </source>
</evidence>
<dbReference type="PANTHER" id="PTHR46589:SF1">
    <property type="entry name" value="APOPTOTIC CHROMATIN CONDENSATION INDUCER IN THE NUCLEUS"/>
    <property type="match status" value="1"/>
</dbReference>
<feature type="compositionally biased region" description="Polar residues" evidence="2">
    <location>
        <begin position="47"/>
        <end position="65"/>
    </location>
</feature>
<dbReference type="SUPFAM" id="SSF54928">
    <property type="entry name" value="RNA-binding domain, RBD"/>
    <property type="match status" value="1"/>
</dbReference>
<dbReference type="PROSITE" id="PS50102">
    <property type="entry name" value="RRM"/>
    <property type="match status" value="1"/>
</dbReference>